<dbReference type="GO" id="GO:0008574">
    <property type="term" value="F:plus-end-directed microtubule motor activity"/>
    <property type="evidence" value="ECO:0007669"/>
    <property type="project" value="TreeGrafter"/>
</dbReference>
<dbReference type="GO" id="GO:0000073">
    <property type="term" value="P:initial mitotic spindle pole body separation"/>
    <property type="evidence" value="ECO:0007669"/>
    <property type="project" value="TreeGrafter"/>
</dbReference>
<evidence type="ECO:0000256" key="6">
    <source>
        <dbReference type="ARBA" id="ARBA00022776"/>
    </source>
</evidence>
<dbReference type="InterPro" id="IPR047241">
    <property type="entry name" value="KIF11-like_kin_motor_dom"/>
</dbReference>
<dbReference type="PROSITE" id="PS50067">
    <property type="entry name" value="KINESIN_MOTOR_2"/>
    <property type="match status" value="1"/>
</dbReference>
<dbReference type="FunFam" id="3.40.850.10:FF:000051">
    <property type="entry name" value="Kinesin-like protein bimC"/>
    <property type="match status" value="1"/>
</dbReference>
<dbReference type="Gene3D" id="3.40.850.10">
    <property type="entry name" value="Kinesin motor domain"/>
    <property type="match status" value="1"/>
</dbReference>
<dbReference type="GO" id="GO:0051301">
    <property type="term" value="P:cell division"/>
    <property type="evidence" value="ECO:0007669"/>
    <property type="project" value="UniProtKB-KW"/>
</dbReference>
<evidence type="ECO:0000313" key="18">
    <source>
        <dbReference type="Proteomes" id="UP000567179"/>
    </source>
</evidence>
<dbReference type="OrthoDB" id="3176171at2759"/>
<evidence type="ECO:0000256" key="1">
    <source>
        <dbReference type="ARBA" id="ARBA00004245"/>
    </source>
</evidence>
<dbReference type="GO" id="GO:0005524">
    <property type="term" value="F:ATP binding"/>
    <property type="evidence" value="ECO:0007669"/>
    <property type="project" value="UniProtKB-UniRule"/>
</dbReference>
<dbReference type="AlphaFoldDB" id="A0A8H5FBH1"/>
<dbReference type="PANTHER" id="PTHR47970">
    <property type="entry name" value="KINESIN-LIKE PROTEIN KIF11"/>
    <property type="match status" value="1"/>
</dbReference>
<keyword evidence="8 14" id="KW-0175">Coiled coil</keyword>
<evidence type="ECO:0000256" key="9">
    <source>
        <dbReference type="ARBA" id="ARBA00023175"/>
    </source>
</evidence>
<evidence type="ECO:0000256" key="12">
    <source>
        <dbReference type="ARBA" id="ARBA00034704"/>
    </source>
</evidence>
<organism evidence="17 18">
    <name type="scientific">Psilocybe cf. subviscida</name>
    <dbReference type="NCBI Taxonomy" id="2480587"/>
    <lineage>
        <taxon>Eukaryota</taxon>
        <taxon>Fungi</taxon>
        <taxon>Dikarya</taxon>
        <taxon>Basidiomycota</taxon>
        <taxon>Agaricomycotina</taxon>
        <taxon>Agaricomycetes</taxon>
        <taxon>Agaricomycetidae</taxon>
        <taxon>Agaricales</taxon>
        <taxon>Agaricineae</taxon>
        <taxon>Strophariaceae</taxon>
        <taxon>Psilocybe</taxon>
    </lineage>
</organism>
<dbReference type="GO" id="GO:0007018">
    <property type="term" value="P:microtubule-based movement"/>
    <property type="evidence" value="ECO:0007669"/>
    <property type="project" value="InterPro"/>
</dbReference>
<evidence type="ECO:0000313" key="17">
    <source>
        <dbReference type="EMBL" id="KAF5330761.1"/>
    </source>
</evidence>
<dbReference type="GO" id="GO:0072686">
    <property type="term" value="C:mitotic spindle"/>
    <property type="evidence" value="ECO:0007669"/>
    <property type="project" value="TreeGrafter"/>
</dbReference>
<evidence type="ECO:0000256" key="3">
    <source>
        <dbReference type="ARBA" id="ARBA00022618"/>
    </source>
</evidence>
<dbReference type="InterPro" id="IPR036961">
    <property type="entry name" value="Kinesin_motor_dom_sf"/>
</dbReference>
<keyword evidence="11" id="KW-0131">Cell cycle</keyword>
<dbReference type="SMART" id="SM00129">
    <property type="entry name" value="KISc"/>
    <property type="match status" value="1"/>
</dbReference>
<dbReference type="InterPro" id="IPR019821">
    <property type="entry name" value="Kinesin_motor_CS"/>
</dbReference>
<dbReference type="GO" id="GO:0005634">
    <property type="term" value="C:nucleus"/>
    <property type="evidence" value="ECO:0007669"/>
    <property type="project" value="TreeGrafter"/>
</dbReference>
<evidence type="ECO:0000256" key="7">
    <source>
        <dbReference type="ARBA" id="ARBA00022840"/>
    </source>
</evidence>
<keyword evidence="7 13" id="KW-0067">ATP-binding</keyword>
<keyword evidence="6" id="KW-0498">Mitosis</keyword>
<keyword evidence="18" id="KW-1185">Reference proteome</keyword>
<keyword evidence="2" id="KW-0963">Cytoplasm</keyword>
<evidence type="ECO:0000256" key="14">
    <source>
        <dbReference type="SAM" id="Coils"/>
    </source>
</evidence>
<keyword evidence="10" id="KW-0206">Cytoskeleton</keyword>
<feature type="compositionally biased region" description="Low complexity" evidence="15">
    <location>
        <begin position="952"/>
        <end position="963"/>
    </location>
</feature>
<dbReference type="InterPro" id="IPR001752">
    <property type="entry name" value="Kinesin_motor_dom"/>
</dbReference>
<protein>
    <recommendedName>
        <fullName evidence="16">Kinesin motor domain-containing protein</fullName>
    </recommendedName>
</protein>
<name>A0A8H5FBH1_9AGAR</name>
<dbReference type="PANTHER" id="PTHR47970:SF12">
    <property type="entry name" value="KINESIN FAMILY MEMBER 11"/>
    <property type="match status" value="1"/>
</dbReference>
<dbReference type="PROSITE" id="PS00411">
    <property type="entry name" value="KINESIN_MOTOR_1"/>
    <property type="match status" value="1"/>
</dbReference>
<dbReference type="Proteomes" id="UP000567179">
    <property type="component" value="Unassembled WGS sequence"/>
</dbReference>
<keyword evidence="4" id="KW-0493">Microtubule</keyword>
<evidence type="ECO:0000256" key="4">
    <source>
        <dbReference type="ARBA" id="ARBA00022701"/>
    </source>
</evidence>
<gene>
    <name evidence="17" type="ORF">D9619_005519</name>
</gene>
<evidence type="ECO:0000256" key="2">
    <source>
        <dbReference type="ARBA" id="ARBA00022490"/>
    </source>
</evidence>
<comment type="caution">
    <text evidence="17">The sequence shown here is derived from an EMBL/GenBank/DDBJ whole genome shotgun (WGS) entry which is preliminary data.</text>
</comment>
<evidence type="ECO:0000259" key="16">
    <source>
        <dbReference type="PROSITE" id="PS50067"/>
    </source>
</evidence>
<feature type="region of interest" description="Disordered" evidence="15">
    <location>
        <begin position="1043"/>
        <end position="1134"/>
    </location>
</feature>
<keyword evidence="3" id="KW-0132">Cell division</keyword>
<dbReference type="CDD" id="cd01364">
    <property type="entry name" value="KISc_BimC_Eg5"/>
    <property type="match status" value="1"/>
</dbReference>
<feature type="coiled-coil region" evidence="14">
    <location>
        <begin position="849"/>
        <end position="876"/>
    </location>
</feature>
<evidence type="ECO:0000256" key="11">
    <source>
        <dbReference type="ARBA" id="ARBA00023306"/>
    </source>
</evidence>
<feature type="region of interest" description="Disordered" evidence="15">
    <location>
        <begin position="1"/>
        <end position="62"/>
    </location>
</feature>
<feature type="binding site" evidence="13">
    <location>
        <begin position="155"/>
        <end position="162"/>
    </location>
    <ligand>
        <name>ATP</name>
        <dbReference type="ChEBI" id="CHEBI:30616"/>
    </ligand>
</feature>
<evidence type="ECO:0000256" key="10">
    <source>
        <dbReference type="ARBA" id="ARBA00023212"/>
    </source>
</evidence>
<dbReference type="GO" id="GO:0005876">
    <property type="term" value="C:spindle microtubule"/>
    <property type="evidence" value="ECO:0007669"/>
    <property type="project" value="TreeGrafter"/>
</dbReference>
<dbReference type="SUPFAM" id="SSF52540">
    <property type="entry name" value="P-loop containing nucleoside triphosphate hydrolases"/>
    <property type="match status" value="1"/>
</dbReference>
<reference evidence="17 18" key="1">
    <citation type="journal article" date="2020" name="ISME J.">
        <title>Uncovering the hidden diversity of litter-decomposition mechanisms in mushroom-forming fungi.</title>
        <authorList>
            <person name="Floudas D."/>
            <person name="Bentzer J."/>
            <person name="Ahren D."/>
            <person name="Johansson T."/>
            <person name="Persson P."/>
            <person name="Tunlid A."/>
        </authorList>
    </citation>
    <scope>NUCLEOTIDE SEQUENCE [LARGE SCALE GENOMIC DNA]</scope>
    <source>
        <strain evidence="17 18">CBS 101986</strain>
    </source>
</reference>
<evidence type="ECO:0000256" key="8">
    <source>
        <dbReference type="ARBA" id="ARBA00023054"/>
    </source>
</evidence>
<feature type="compositionally biased region" description="Polar residues" evidence="15">
    <location>
        <begin position="1055"/>
        <end position="1064"/>
    </location>
</feature>
<evidence type="ECO:0000256" key="13">
    <source>
        <dbReference type="PROSITE-ProRule" id="PRU00283"/>
    </source>
</evidence>
<keyword evidence="5 13" id="KW-0547">Nucleotide-binding</keyword>
<dbReference type="GO" id="GO:0008017">
    <property type="term" value="F:microtubule binding"/>
    <property type="evidence" value="ECO:0007669"/>
    <property type="project" value="InterPro"/>
</dbReference>
<feature type="compositionally biased region" description="Polar residues" evidence="15">
    <location>
        <begin position="964"/>
        <end position="980"/>
    </location>
</feature>
<feature type="compositionally biased region" description="Polar residues" evidence="15">
    <location>
        <begin position="46"/>
        <end position="62"/>
    </location>
</feature>
<accession>A0A8H5FBH1</accession>
<dbReference type="InterPro" id="IPR027417">
    <property type="entry name" value="P-loop_NTPase"/>
</dbReference>
<proteinExistence type="inferred from homology"/>
<evidence type="ECO:0000256" key="5">
    <source>
        <dbReference type="ARBA" id="ARBA00022741"/>
    </source>
</evidence>
<comment type="similarity">
    <text evidence="12">Belongs to the TRAFAC class myosin-kinesin ATPase superfamily. Kinesin family. KIN-5/BimC subfamily.</text>
</comment>
<keyword evidence="9 13" id="KW-0505">Motor protein</keyword>
<comment type="subcellular location">
    <subcellularLocation>
        <location evidence="1">Cytoplasm</location>
        <location evidence="1">Cytoskeleton</location>
    </subcellularLocation>
</comment>
<evidence type="ECO:0000256" key="15">
    <source>
        <dbReference type="SAM" id="MobiDB-lite"/>
    </source>
</evidence>
<dbReference type="EMBL" id="JAACJJ010000001">
    <property type="protein sequence ID" value="KAF5330761.1"/>
    <property type="molecule type" value="Genomic_DNA"/>
</dbReference>
<feature type="domain" description="Kinesin motor" evidence="16">
    <location>
        <begin position="61"/>
        <end position="424"/>
    </location>
</feature>
<feature type="region of interest" description="Disordered" evidence="15">
    <location>
        <begin position="943"/>
        <end position="980"/>
    </location>
</feature>
<dbReference type="Pfam" id="PF00225">
    <property type="entry name" value="Kinesin"/>
    <property type="match status" value="1"/>
</dbReference>
<dbReference type="PRINTS" id="PR00380">
    <property type="entry name" value="KINESINHEAVY"/>
</dbReference>
<feature type="coiled-coil region" evidence="14">
    <location>
        <begin position="440"/>
        <end position="546"/>
    </location>
</feature>
<sequence>MATRRPASSRARGNSTAMPPPQQVPKPKSASRPASVLRTADDAGEPSSSRPQRSQDGSETNIQVILRCRGRSDREMEANSPSIVTIENAKTKELTIETSAPVSSLGMVARPPTRTYPFDLVFGPDATQSMIYHDVVGPMLNEVVMGYNCTLFAYGQTGTGKTYTMQGDLAPTPMGNPSAHAGIIPRTLFRLFHELEKTKADFVVKVSFIELYNEELRDLLATDLAAPTNLTQPMGMAAKDAKGSDSGLKIFDDSNKRGVFIQGLEEIAVKDSNHALALLTKGSERRQIAATKFNDHSSRSHSVFSITVHVKETNNMGDDLLKVGKLNLVDLAGSENIGRSGAENKRAREAGMINQSLLTLGRVINALVDKSSHVPYRESKLTRLLQDSLGGRTKTCIIATISPARSNLEETLSTLDYALRAKSIRNKPELNQRMTRNSLLKEYVAEIERLKGDLLAAREKNGIYFSAESWEELAAEQNLKETELAEAKVQVKKIEKRMADMNDEYEESIALLKRREAEIQQAQAKIRDMEDTLRQKEVDLQRTTDAYEQEVVVRQAHQETEANIDAVATGLKGVVAESLRDIKRKNAVLSSNNSTVSENEKLIQGVVDVMLKKLAEFGQLSRKRLANLENDAQGLRSLETQTLTAHTELINQHFERVEELFQQIEETNGAENQSLKLVRQEIKNASTAFKSSVTSWSETLTSSTNEICSKSASETKEQLTVLDNAIGVLYKLSTSIAQEAKKYLVDEASELDEMFNSTRSFAEQEVARLTRQNEILAEMVVNERAKSEKAKDELILRISSMLGDFVQKRDQELKESIGHLQRSNQEVEDLLASTYNQQSALRESISTRSGKLSEDIKTYEDEAARAKADAIQAARTTSESVQGSIKRMQSIVVESATSHSNSIQQRSQSLEKSVGNAFDEHSRAKRARLEATNHIRTAAKAHQNTQQNMLASTSQKSKKFTSQVMSSISEQGQHSTQYENSTESQLNAIESATLTIRKTGINEDISTGSTPKKRKWKYDDEWTLTCSRDELLQNWRHSNMVEAPSPPLFERPESRTTVASTSSRPSDEPNTHVRRLSSSTIASEYEDASTLNVPTKEPAPMPAKKAVTVPEPLVDSRKRNHIPTSRASNLKRMR</sequence>
<dbReference type="InterPro" id="IPR047149">
    <property type="entry name" value="KIF11-like"/>
</dbReference>